<dbReference type="PANTHER" id="PTHR10000:SF25">
    <property type="entry name" value="PHOSPHATASE YKRA-RELATED"/>
    <property type="match status" value="1"/>
</dbReference>
<sequence>MKLIFLDADGTLLHSDGHIPESTILACELAQKNGHKICLGTGRQVVEIIGDLKKINFDACICGSGSTVIVDDKIIHDSNFVHKESFQLKKYFFENQIPFIVENSHGLFSTQNVVDYLNGNLDKLCYNLSPEEKAKHSLALVIQQIHVVSTKELEKCPINKIAFLNSPIPIEVIVKQFNQKYDVIPSTYPPYGKMSGEITRKHITKANGIDIIAKYFDVSKENIISVGDNYNDLPMFEKSGYSIAMGNSVDEVKKQADYVTDDILQDGIYNAFKNLNII</sequence>
<accession>A0A6N7VIG0</accession>
<name>A0A6N7VIG0_9FIRM</name>
<dbReference type="SUPFAM" id="SSF56784">
    <property type="entry name" value="HAD-like"/>
    <property type="match status" value="1"/>
</dbReference>
<proteinExistence type="predicted"/>
<keyword evidence="2" id="KW-1185">Reference proteome</keyword>
<dbReference type="Gene3D" id="3.40.50.1000">
    <property type="entry name" value="HAD superfamily/HAD-like"/>
    <property type="match status" value="1"/>
</dbReference>
<dbReference type="GO" id="GO:0000287">
    <property type="term" value="F:magnesium ion binding"/>
    <property type="evidence" value="ECO:0007669"/>
    <property type="project" value="TreeGrafter"/>
</dbReference>
<dbReference type="InterPro" id="IPR036412">
    <property type="entry name" value="HAD-like_sf"/>
</dbReference>
<dbReference type="RefSeq" id="WP_154555893.1">
    <property type="nucleotide sequence ID" value="NZ_JBQKKP010000006.1"/>
</dbReference>
<dbReference type="AlphaFoldDB" id="A0A6N7VIG0"/>
<dbReference type="GO" id="GO:0016791">
    <property type="term" value="F:phosphatase activity"/>
    <property type="evidence" value="ECO:0007669"/>
    <property type="project" value="TreeGrafter"/>
</dbReference>
<dbReference type="Proteomes" id="UP000434241">
    <property type="component" value="Unassembled WGS sequence"/>
</dbReference>
<keyword evidence="1" id="KW-0378">Hydrolase</keyword>
<comment type="caution">
    <text evidence="1">The sequence shown here is derived from an EMBL/GenBank/DDBJ whole genome shotgun (WGS) entry which is preliminary data.</text>
</comment>
<dbReference type="InterPro" id="IPR023214">
    <property type="entry name" value="HAD_sf"/>
</dbReference>
<protein>
    <submittedName>
        <fullName evidence="1">HAD family hydrolase</fullName>
    </submittedName>
</protein>
<evidence type="ECO:0000313" key="2">
    <source>
        <dbReference type="Proteomes" id="UP000434241"/>
    </source>
</evidence>
<dbReference type="EMBL" id="VUMR01000019">
    <property type="protein sequence ID" value="MSS56244.1"/>
    <property type="molecule type" value="Genomic_DNA"/>
</dbReference>
<dbReference type="InterPro" id="IPR000150">
    <property type="entry name" value="Cof"/>
</dbReference>
<reference evidence="1 2" key="1">
    <citation type="submission" date="2019-08" db="EMBL/GenBank/DDBJ databases">
        <title>In-depth cultivation of the pig gut microbiome towards novel bacterial diversity and tailored functional studies.</title>
        <authorList>
            <person name="Wylensek D."/>
            <person name="Hitch T.C.A."/>
            <person name="Clavel T."/>
        </authorList>
    </citation>
    <scope>NUCLEOTIDE SEQUENCE [LARGE SCALE GENOMIC DNA]</scope>
    <source>
        <strain evidence="1 2">LKV-472-APC-3</strain>
    </source>
</reference>
<dbReference type="NCBIfam" id="TIGR01484">
    <property type="entry name" value="HAD-SF-IIB"/>
    <property type="match status" value="1"/>
</dbReference>
<dbReference type="SFLD" id="SFLDG01140">
    <property type="entry name" value="C2.B:_Phosphomannomutase_and_P"/>
    <property type="match status" value="1"/>
</dbReference>
<gene>
    <name evidence="1" type="ORF">FYJ55_04895</name>
</gene>
<dbReference type="GeneID" id="93158626"/>
<dbReference type="InterPro" id="IPR006379">
    <property type="entry name" value="HAD-SF_hydro_IIB"/>
</dbReference>
<organism evidence="1 2">
    <name type="scientific">Holdemanella porci</name>
    <dbReference type="NCBI Taxonomy" id="2652276"/>
    <lineage>
        <taxon>Bacteria</taxon>
        <taxon>Bacillati</taxon>
        <taxon>Bacillota</taxon>
        <taxon>Erysipelotrichia</taxon>
        <taxon>Erysipelotrichales</taxon>
        <taxon>Erysipelotrichaceae</taxon>
        <taxon>Holdemanella</taxon>
    </lineage>
</organism>
<evidence type="ECO:0000313" key="1">
    <source>
        <dbReference type="EMBL" id="MSS56244.1"/>
    </source>
</evidence>
<dbReference type="Gene3D" id="3.30.1240.10">
    <property type="match status" value="1"/>
</dbReference>
<dbReference type="PANTHER" id="PTHR10000">
    <property type="entry name" value="PHOSPHOSERINE PHOSPHATASE"/>
    <property type="match status" value="1"/>
</dbReference>
<dbReference type="GO" id="GO:0005829">
    <property type="term" value="C:cytosol"/>
    <property type="evidence" value="ECO:0007669"/>
    <property type="project" value="TreeGrafter"/>
</dbReference>
<dbReference type="NCBIfam" id="TIGR00099">
    <property type="entry name" value="Cof-subfamily"/>
    <property type="match status" value="1"/>
</dbReference>
<dbReference type="Pfam" id="PF08282">
    <property type="entry name" value="Hydrolase_3"/>
    <property type="match status" value="1"/>
</dbReference>
<dbReference type="SFLD" id="SFLDS00003">
    <property type="entry name" value="Haloacid_Dehalogenase"/>
    <property type="match status" value="1"/>
</dbReference>